<evidence type="ECO:0000313" key="2">
    <source>
        <dbReference type="Proteomes" id="UP000814140"/>
    </source>
</evidence>
<reference evidence="1" key="1">
    <citation type="submission" date="2021-03" db="EMBL/GenBank/DDBJ databases">
        <authorList>
            <consortium name="DOE Joint Genome Institute"/>
            <person name="Ahrendt S."/>
            <person name="Looney B.P."/>
            <person name="Miyauchi S."/>
            <person name="Morin E."/>
            <person name="Drula E."/>
            <person name="Courty P.E."/>
            <person name="Chicoki N."/>
            <person name="Fauchery L."/>
            <person name="Kohler A."/>
            <person name="Kuo A."/>
            <person name="Labutti K."/>
            <person name="Pangilinan J."/>
            <person name="Lipzen A."/>
            <person name="Riley R."/>
            <person name="Andreopoulos W."/>
            <person name="He G."/>
            <person name="Johnson J."/>
            <person name="Barry K.W."/>
            <person name="Grigoriev I.V."/>
            <person name="Nagy L."/>
            <person name="Hibbett D."/>
            <person name="Henrissat B."/>
            <person name="Matheny P.B."/>
            <person name="Labbe J."/>
            <person name="Martin F."/>
        </authorList>
    </citation>
    <scope>NUCLEOTIDE SEQUENCE</scope>
    <source>
        <strain evidence="1">HHB10654</strain>
    </source>
</reference>
<protein>
    <submittedName>
        <fullName evidence="1">HAD-like protein</fullName>
    </submittedName>
</protein>
<comment type="caution">
    <text evidence="1">The sequence shown here is derived from an EMBL/GenBank/DDBJ whole genome shotgun (WGS) entry which is preliminary data.</text>
</comment>
<evidence type="ECO:0000313" key="1">
    <source>
        <dbReference type="EMBL" id="KAI0064799.1"/>
    </source>
</evidence>
<sequence>MLCSPIWFDYECGRISEDDCYRLTGDVFAVDARDVRQAIAEARKSLTPDNTFFGFIKELQEESGGRLRIIAMSNISAPDYECIRKHPVDWSLFQRVFTSAEAGMRKPSLQFYRYVLETIAVDPSTVVFVDDRLENVTSARSLGINGIVFNDPAKVRQALYHYVGDPTLRGRTFLEARAGQLESETTWGHPIDENFSQLLILEATGDKKLVRYAQPPRTWNFFRGKPQFTTKSLPADLDTTSVGLMVTRPEDAVVNSVMEEMLGYVEADGIPQTRPRIDPVVCANVLSLFYSRGRGSELPRALAWVQGTLEHRAYLEGTLYYQTAESFLFFVSRLLRSTDNEALRAQLAPLLKERLSERIGAHGTALALAMRIIACASVGVRDEVDLRELLQLQLEDGGWEASGIYRYPTSGIVVGNRGLTTAFALNAIATVEGP</sequence>
<organism evidence="1 2">
    <name type="scientific">Artomyces pyxidatus</name>
    <dbReference type="NCBI Taxonomy" id="48021"/>
    <lineage>
        <taxon>Eukaryota</taxon>
        <taxon>Fungi</taxon>
        <taxon>Dikarya</taxon>
        <taxon>Basidiomycota</taxon>
        <taxon>Agaricomycotina</taxon>
        <taxon>Agaricomycetes</taxon>
        <taxon>Russulales</taxon>
        <taxon>Auriscalpiaceae</taxon>
        <taxon>Artomyces</taxon>
    </lineage>
</organism>
<gene>
    <name evidence="1" type="ORF">BV25DRAFT_1822549</name>
</gene>
<dbReference type="Proteomes" id="UP000814140">
    <property type="component" value="Unassembled WGS sequence"/>
</dbReference>
<name>A0ACB8T8J7_9AGAM</name>
<proteinExistence type="predicted"/>
<keyword evidence="2" id="KW-1185">Reference proteome</keyword>
<reference evidence="1" key="2">
    <citation type="journal article" date="2022" name="New Phytol.">
        <title>Evolutionary transition to the ectomycorrhizal habit in the genomes of a hyperdiverse lineage of mushroom-forming fungi.</title>
        <authorList>
            <person name="Looney B."/>
            <person name="Miyauchi S."/>
            <person name="Morin E."/>
            <person name="Drula E."/>
            <person name="Courty P.E."/>
            <person name="Kohler A."/>
            <person name="Kuo A."/>
            <person name="LaButti K."/>
            <person name="Pangilinan J."/>
            <person name="Lipzen A."/>
            <person name="Riley R."/>
            <person name="Andreopoulos W."/>
            <person name="He G."/>
            <person name="Johnson J."/>
            <person name="Nolan M."/>
            <person name="Tritt A."/>
            <person name="Barry K.W."/>
            <person name="Grigoriev I.V."/>
            <person name="Nagy L.G."/>
            <person name="Hibbett D."/>
            <person name="Henrissat B."/>
            <person name="Matheny P.B."/>
            <person name="Labbe J."/>
            <person name="Martin F.M."/>
        </authorList>
    </citation>
    <scope>NUCLEOTIDE SEQUENCE</scope>
    <source>
        <strain evidence="1">HHB10654</strain>
    </source>
</reference>
<accession>A0ACB8T8J7</accession>
<dbReference type="EMBL" id="MU277197">
    <property type="protein sequence ID" value="KAI0064799.1"/>
    <property type="molecule type" value="Genomic_DNA"/>
</dbReference>